<feature type="signal peptide" evidence="2">
    <location>
        <begin position="1"/>
        <end position="23"/>
    </location>
</feature>
<proteinExistence type="evidence at transcript level"/>
<feature type="chain" id="PRO_5003771299" evidence="2">
    <location>
        <begin position="24"/>
        <end position="142"/>
    </location>
</feature>
<dbReference type="AlphaFoldDB" id="J3JTM3"/>
<evidence type="ECO:0000313" key="3">
    <source>
        <dbReference type="EMBL" id="AEE61544.1"/>
    </source>
</evidence>
<keyword evidence="1" id="KW-0812">Transmembrane</keyword>
<evidence type="ECO:0000256" key="1">
    <source>
        <dbReference type="SAM" id="Phobius"/>
    </source>
</evidence>
<dbReference type="EMBL" id="BT126580">
    <property type="protein sequence ID" value="AEE61544.1"/>
    <property type="molecule type" value="mRNA"/>
</dbReference>
<keyword evidence="1" id="KW-0472">Membrane</keyword>
<accession>J3JTM3</accession>
<keyword evidence="1" id="KW-1133">Transmembrane helix</keyword>
<sequence length="142" mass="15022">MSKQIILVFSAVIATVLINSCESSVAEITVEEALSRKQPLLKVQSSTFEDFLWKAVEKVKEKSSASGALPEAKALGEIQRNLLDIVSDIGDSASDIISSVLGSSVGLLFSGVQSLISTIVIAIIAVPSLFIALLLISVFLDD</sequence>
<reference evidence="3" key="1">
    <citation type="journal article" date="2012" name="Insect Biochem. Mol. Biol.">
        <title>Transcriptome and full-length cDNA resources for the mountain pine beetle, Dendroctonus ponderosae Hopkins, a major insect pest of pine forests.</title>
        <authorList>
            <person name="Keeling C.I."/>
            <person name="Henderson H."/>
            <person name="Li M."/>
            <person name="Yuen M."/>
            <person name="Clark E.L."/>
            <person name="Fraser J.D."/>
            <person name="Huber D.P."/>
            <person name="Liao N.Y."/>
            <person name="Roderick Docking T."/>
            <person name="Birol I."/>
            <person name="Chan S.K."/>
            <person name="Taylor G.A."/>
            <person name="Palmquist D."/>
            <person name="Jones S.J."/>
            <person name="Bohlmann J."/>
        </authorList>
    </citation>
    <scope>NUCLEOTIDE SEQUENCE</scope>
    <source>
        <tissue evidence="3">Whole teneral adults of undetermined sex</tissue>
    </source>
</reference>
<protein>
    <submittedName>
        <fullName evidence="3">Uncharacterized protein</fullName>
    </submittedName>
</protein>
<name>J3JTM3_DENPD</name>
<dbReference type="HOGENOM" id="CLU_1817765_0_0_1"/>
<organism evidence="3">
    <name type="scientific">Dendroctonus ponderosae</name>
    <name type="common">Mountain pine beetle</name>
    <dbReference type="NCBI Taxonomy" id="77166"/>
    <lineage>
        <taxon>Eukaryota</taxon>
        <taxon>Metazoa</taxon>
        <taxon>Ecdysozoa</taxon>
        <taxon>Arthropoda</taxon>
        <taxon>Hexapoda</taxon>
        <taxon>Insecta</taxon>
        <taxon>Pterygota</taxon>
        <taxon>Neoptera</taxon>
        <taxon>Endopterygota</taxon>
        <taxon>Coleoptera</taxon>
        <taxon>Polyphaga</taxon>
        <taxon>Cucujiformia</taxon>
        <taxon>Curculionidae</taxon>
        <taxon>Scolytinae</taxon>
        <taxon>Dendroctonus</taxon>
    </lineage>
</organism>
<keyword evidence="2" id="KW-0732">Signal</keyword>
<evidence type="ECO:0000256" key="2">
    <source>
        <dbReference type="SAM" id="SignalP"/>
    </source>
</evidence>
<feature type="transmembrane region" description="Helical" evidence="1">
    <location>
        <begin position="115"/>
        <end position="140"/>
    </location>
</feature>